<proteinExistence type="inferred from homology"/>
<dbReference type="InterPro" id="IPR024002">
    <property type="entry name" value="For/NO2_transpt_CS"/>
</dbReference>
<evidence type="ECO:0000256" key="4">
    <source>
        <dbReference type="ARBA" id="ARBA00023136"/>
    </source>
</evidence>
<dbReference type="Proteomes" id="UP000815325">
    <property type="component" value="Unassembled WGS sequence"/>
</dbReference>
<evidence type="ECO:0000256" key="5">
    <source>
        <dbReference type="ARBA" id="ARBA00049660"/>
    </source>
</evidence>
<accession>A0ABQ7HAL5</accession>
<protein>
    <submittedName>
        <fullName evidence="7">Formate/nitrite transporter-domain-containing protein</fullName>
    </submittedName>
</protein>
<keyword evidence="2 6" id="KW-0812">Transmembrane</keyword>
<dbReference type="PANTHER" id="PTHR30520">
    <property type="entry name" value="FORMATE TRANSPORTER-RELATED"/>
    <property type="match status" value="1"/>
</dbReference>
<feature type="transmembrane region" description="Helical" evidence="6">
    <location>
        <begin position="263"/>
        <end position="289"/>
    </location>
</feature>
<feature type="transmembrane region" description="Helical" evidence="6">
    <location>
        <begin position="232"/>
        <end position="251"/>
    </location>
</feature>
<dbReference type="Gene3D" id="1.20.1080.10">
    <property type="entry name" value="Glycerol uptake facilitator protein"/>
    <property type="match status" value="1"/>
</dbReference>
<comment type="similarity">
    <text evidence="5">Belongs to the FNT transporter (TC 1.A.16) family.</text>
</comment>
<organism evidence="7 8">
    <name type="scientific">Dunaliella salina</name>
    <name type="common">Green alga</name>
    <name type="synonym">Protococcus salinus</name>
    <dbReference type="NCBI Taxonomy" id="3046"/>
    <lineage>
        <taxon>Eukaryota</taxon>
        <taxon>Viridiplantae</taxon>
        <taxon>Chlorophyta</taxon>
        <taxon>core chlorophytes</taxon>
        <taxon>Chlorophyceae</taxon>
        <taxon>CS clade</taxon>
        <taxon>Chlamydomonadales</taxon>
        <taxon>Dunaliellaceae</taxon>
        <taxon>Dunaliella</taxon>
    </lineage>
</organism>
<keyword evidence="3 6" id="KW-1133">Transmembrane helix</keyword>
<reference evidence="7" key="1">
    <citation type="submission" date="2017-08" db="EMBL/GenBank/DDBJ databases">
        <authorList>
            <person name="Polle J.E."/>
            <person name="Barry K."/>
            <person name="Cushman J."/>
            <person name="Schmutz J."/>
            <person name="Tran D."/>
            <person name="Hathwaick L.T."/>
            <person name="Yim W.C."/>
            <person name="Jenkins J."/>
            <person name="Mckie-Krisberg Z.M."/>
            <person name="Prochnik S."/>
            <person name="Lindquist E."/>
            <person name="Dockter R.B."/>
            <person name="Adam C."/>
            <person name="Molina H."/>
            <person name="Bunkerborg J."/>
            <person name="Jin E."/>
            <person name="Buchheim M."/>
            <person name="Magnuson J."/>
        </authorList>
    </citation>
    <scope>NUCLEOTIDE SEQUENCE</scope>
    <source>
        <strain evidence="7">CCAP 19/18</strain>
    </source>
</reference>
<sequence>MQAGNKLSLHRGGLDVRTQLHHKQTCAAAQILGKSKSLGPLVSPLRVRNSSQLIPPLVVQSAASTSPAATVQQTNSVHAPGANYNAVASTGAAKAALPAWKILVGGILAGSYIAFGGLLSASLGGTIPGIAASNPGIQKLIMGIVFPLGLMIVTLCGAELFNGNTAVVTTALLEGKTTLPQVLKSFSLTLLGNWIGSVLVALAVASSGIMSANSIPLVIAAAKTSLGFQTTFIRAVLCNWLVCLAVWMASASSSLPGKVIACWMPIFAFVTIGLVGALWCCSLSGCISIKCNSSRMGRVLAWRVALSRVGEKFLLCGCLLCTCFH</sequence>
<comment type="caution">
    <text evidence="7">The sequence shown here is derived from an EMBL/GenBank/DDBJ whole genome shotgun (WGS) entry which is preliminary data.</text>
</comment>
<dbReference type="EMBL" id="MU069436">
    <property type="protein sequence ID" value="KAF5843887.1"/>
    <property type="molecule type" value="Genomic_DNA"/>
</dbReference>
<dbReference type="InterPro" id="IPR000292">
    <property type="entry name" value="For/NO2_transpt"/>
</dbReference>
<evidence type="ECO:0000256" key="1">
    <source>
        <dbReference type="ARBA" id="ARBA00004141"/>
    </source>
</evidence>
<dbReference type="InterPro" id="IPR023271">
    <property type="entry name" value="Aquaporin-like"/>
</dbReference>
<name>A0ABQ7HAL5_DUNSA</name>
<dbReference type="Pfam" id="PF01226">
    <property type="entry name" value="Form_Nir_trans"/>
    <property type="match status" value="1"/>
</dbReference>
<keyword evidence="8" id="KW-1185">Reference proteome</keyword>
<evidence type="ECO:0000256" key="2">
    <source>
        <dbReference type="ARBA" id="ARBA00022692"/>
    </source>
</evidence>
<dbReference type="PROSITE" id="PS01006">
    <property type="entry name" value="FORMATE_NITRITE_TP_2"/>
    <property type="match status" value="1"/>
</dbReference>
<evidence type="ECO:0000256" key="3">
    <source>
        <dbReference type="ARBA" id="ARBA00022989"/>
    </source>
</evidence>
<dbReference type="PANTHER" id="PTHR30520:SF6">
    <property type="entry name" value="FORMATE_NITRATE FAMILY TRANSPORTER (EUROFUNG)"/>
    <property type="match status" value="1"/>
</dbReference>
<gene>
    <name evidence="7" type="ORF">DUNSADRAFT_9</name>
</gene>
<evidence type="ECO:0000256" key="6">
    <source>
        <dbReference type="SAM" id="Phobius"/>
    </source>
</evidence>
<feature type="transmembrane region" description="Helical" evidence="6">
    <location>
        <begin position="140"/>
        <end position="161"/>
    </location>
</feature>
<keyword evidence="4 6" id="KW-0472">Membrane</keyword>
<feature type="transmembrane region" description="Helical" evidence="6">
    <location>
        <begin position="194"/>
        <end position="220"/>
    </location>
</feature>
<evidence type="ECO:0000313" key="7">
    <source>
        <dbReference type="EMBL" id="KAF5843887.1"/>
    </source>
</evidence>
<evidence type="ECO:0000313" key="8">
    <source>
        <dbReference type="Proteomes" id="UP000815325"/>
    </source>
</evidence>
<comment type="subcellular location">
    <subcellularLocation>
        <location evidence="1">Membrane</location>
        <topology evidence="1">Multi-pass membrane protein</topology>
    </subcellularLocation>
</comment>